<protein>
    <submittedName>
        <fullName evidence="4">OPA3-domain-containing protein</fullName>
    </submittedName>
</protein>
<evidence type="ECO:0000256" key="2">
    <source>
        <dbReference type="ARBA" id="ARBA00023054"/>
    </source>
</evidence>
<keyword evidence="2" id="KW-0175">Coiled coil</keyword>
<evidence type="ECO:0000256" key="1">
    <source>
        <dbReference type="ARBA" id="ARBA00007584"/>
    </source>
</evidence>
<comment type="similarity">
    <text evidence="1">Belongs to the OPA3 family.</text>
</comment>
<feature type="compositionally biased region" description="Polar residues" evidence="3">
    <location>
        <begin position="195"/>
        <end position="206"/>
    </location>
</feature>
<dbReference type="GO" id="GO:0019216">
    <property type="term" value="P:regulation of lipid metabolic process"/>
    <property type="evidence" value="ECO:0007669"/>
    <property type="project" value="TreeGrafter"/>
</dbReference>
<gene>
    <name evidence="4" type="ORF">FA15DRAFT_666831</name>
</gene>
<name>A0A5C3L3G3_COPMA</name>
<accession>A0A5C3L3G3</accession>
<dbReference type="GO" id="GO:0005739">
    <property type="term" value="C:mitochondrion"/>
    <property type="evidence" value="ECO:0007669"/>
    <property type="project" value="TreeGrafter"/>
</dbReference>
<keyword evidence="5" id="KW-1185">Reference proteome</keyword>
<dbReference type="PANTHER" id="PTHR12499">
    <property type="entry name" value="OPTIC ATROPHY 3 PROTEIN OPA3"/>
    <property type="match status" value="1"/>
</dbReference>
<dbReference type="PANTHER" id="PTHR12499:SF0">
    <property type="entry name" value="OPTIC ATROPHY 3 PROTEIN"/>
    <property type="match status" value="1"/>
</dbReference>
<evidence type="ECO:0000313" key="4">
    <source>
        <dbReference type="EMBL" id="TFK27093.1"/>
    </source>
</evidence>
<dbReference type="AlphaFoldDB" id="A0A5C3L3G3"/>
<sequence>MASVKLGTLVIRTLSKPIATKIKEQARQHPRFRGFCIDLAQFVYRTELKLRTNILGEQIKHIHIRPLSETRAIDQGANFIAEGFMFSVAAALIIGETFRSSWNQSKRRDTVDDQLEELGTQVTELKTRVDGLAGKWDEELREERMRNDELSRILERVVEVGLRGGWAEFQDTPIQLPRVQLGARPLIMDASEQIHSTSDLTPQETQIDIDLQSDPKPPKSS</sequence>
<organism evidence="4 5">
    <name type="scientific">Coprinopsis marcescibilis</name>
    <name type="common">Agaric fungus</name>
    <name type="synonym">Psathyrella marcescibilis</name>
    <dbReference type="NCBI Taxonomy" id="230819"/>
    <lineage>
        <taxon>Eukaryota</taxon>
        <taxon>Fungi</taxon>
        <taxon>Dikarya</taxon>
        <taxon>Basidiomycota</taxon>
        <taxon>Agaricomycotina</taxon>
        <taxon>Agaricomycetes</taxon>
        <taxon>Agaricomycetidae</taxon>
        <taxon>Agaricales</taxon>
        <taxon>Agaricineae</taxon>
        <taxon>Psathyrellaceae</taxon>
        <taxon>Coprinopsis</taxon>
    </lineage>
</organism>
<dbReference type="OrthoDB" id="2129069at2759"/>
<dbReference type="Pfam" id="PF07047">
    <property type="entry name" value="OPA3"/>
    <property type="match status" value="1"/>
</dbReference>
<dbReference type="Proteomes" id="UP000307440">
    <property type="component" value="Unassembled WGS sequence"/>
</dbReference>
<proteinExistence type="inferred from homology"/>
<reference evidence="4 5" key="1">
    <citation type="journal article" date="2019" name="Nat. Ecol. Evol.">
        <title>Megaphylogeny resolves global patterns of mushroom evolution.</title>
        <authorList>
            <person name="Varga T."/>
            <person name="Krizsan K."/>
            <person name="Foldi C."/>
            <person name="Dima B."/>
            <person name="Sanchez-Garcia M."/>
            <person name="Sanchez-Ramirez S."/>
            <person name="Szollosi G.J."/>
            <person name="Szarkandi J.G."/>
            <person name="Papp V."/>
            <person name="Albert L."/>
            <person name="Andreopoulos W."/>
            <person name="Angelini C."/>
            <person name="Antonin V."/>
            <person name="Barry K.W."/>
            <person name="Bougher N.L."/>
            <person name="Buchanan P."/>
            <person name="Buyck B."/>
            <person name="Bense V."/>
            <person name="Catcheside P."/>
            <person name="Chovatia M."/>
            <person name="Cooper J."/>
            <person name="Damon W."/>
            <person name="Desjardin D."/>
            <person name="Finy P."/>
            <person name="Geml J."/>
            <person name="Haridas S."/>
            <person name="Hughes K."/>
            <person name="Justo A."/>
            <person name="Karasinski D."/>
            <person name="Kautmanova I."/>
            <person name="Kiss B."/>
            <person name="Kocsube S."/>
            <person name="Kotiranta H."/>
            <person name="LaButti K.M."/>
            <person name="Lechner B.E."/>
            <person name="Liimatainen K."/>
            <person name="Lipzen A."/>
            <person name="Lukacs Z."/>
            <person name="Mihaltcheva S."/>
            <person name="Morgado L.N."/>
            <person name="Niskanen T."/>
            <person name="Noordeloos M.E."/>
            <person name="Ohm R.A."/>
            <person name="Ortiz-Santana B."/>
            <person name="Ovrebo C."/>
            <person name="Racz N."/>
            <person name="Riley R."/>
            <person name="Savchenko A."/>
            <person name="Shiryaev A."/>
            <person name="Soop K."/>
            <person name="Spirin V."/>
            <person name="Szebenyi C."/>
            <person name="Tomsovsky M."/>
            <person name="Tulloss R.E."/>
            <person name="Uehling J."/>
            <person name="Grigoriev I.V."/>
            <person name="Vagvolgyi C."/>
            <person name="Papp T."/>
            <person name="Martin F.M."/>
            <person name="Miettinen O."/>
            <person name="Hibbett D.S."/>
            <person name="Nagy L.G."/>
        </authorList>
    </citation>
    <scope>NUCLEOTIDE SEQUENCE [LARGE SCALE GENOMIC DNA]</scope>
    <source>
        <strain evidence="4 5">CBS 121175</strain>
    </source>
</reference>
<dbReference type="EMBL" id="ML210168">
    <property type="protein sequence ID" value="TFK27093.1"/>
    <property type="molecule type" value="Genomic_DNA"/>
</dbReference>
<evidence type="ECO:0000313" key="5">
    <source>
        <dbReference type="Proteomes" id="UP000307440"/>
    </source>
</evidence>
<feature type="region of interest" description="Disordered" evidence="3">
    <location>
        <begin position="195"/>
        <end position="221"/>
    </location>
</feature>
<evidence type="ECO:0000256" key="3">
    <source>
        <dbReference type="SAM" id="MobiDB-lite"/>
    </source>
</evidence>
<dbReference type="InterPro" id="IPR010754">
    <property type="entry name" value="OPA3-like"/>
</dbReference>